<evidence type="ECO:0000256" key="16">
    <source>
        <dbReference type="ARBA" id="ARBA00023136"/>
    </source>
</evidence>
<gene>
    <name evidence="23" type="primary">cytb</name>
</gene>
<dbReference type="GO" id="GO:0006122">
    <property type="term" value="P:mitochondrial electron transport, ubiquinol to cytochrome c"/>
    <property type="evidence" value="ECO:0007669"/>
    <property type="project" value="TreeGrafter"/>
</dbReference>
<evidence type="ECO:0000256" key="6">
    <source>
        <dbReference type="ARBA" id="ARBA00022617"/>
    </source>
</evidence>
<dbReference type="Gene3D" id="1.20.810.10">
    <property type="entry name" value="Cytochrome Bc1 Complex, Chain C"/>
    <property type="match status" value="1"/>
</dbReference>
<keyword evidence="9 19" id="KW-0479">Metal-binding</keyword>
<evidence type="ECO:0000259" key="22">
    <source>
        <dbReference type="PROSITE" id="PS51003"/>
    </source>
</evidence>
<dbReference type="InterPro" id="IPR016174">
    <property type="entry name" value="Di-haem_cyt_TM"/>
</dbReference>
<dbReference type="Pfam" id="PF00032">
    <property type="entry name" value="Cytochrom_B_C"/>
    <property type="match status" value="1"/>
</dbReference>
<evidence type="ECO:0000256" key="4">
    <source>
        <dbReference type="ARBA" id="ARBA00013531"/>
    </source>
</evidence>
<comment type="cofactor">
    <cofactor evidence="19">
        <name>heme</name>
        <dbReference type="ChEBI" id="CHEBI:30413"/>
    </cofactor>
    <text evidence="19">Binds 2 heme groups non-covalently.</text>
</comment>
<comment type="similarity">
    <text evidence="17 20">Belongs to the cytochrome b family.</text>
</comment>
<feature type="domain" description="Cytochrome b/b6 C-terminal region profile" evidence="22">
    <location>
        <begin position="210"/>
        <end position="379"/>
    </location>
</feature>
<keyword evidence="16 20" id="KW-0472">Membrane</keyword>
<feature type="transmembrane region" description="Helical" evidence="20">
    <location>
        <begin position="288"/>
        <end position="307"/>
    </location>
</feature>
<evidence type="ECO:0000256" key="2">
    <source>
        <dbReference type="ARBA" id="ARBA00004448"/>
    </source>
</evidence>
<dbReference type="GO" id="GO:0016491">
    <property type="term" value="F:oxidoreductase activity"/>
    <property type="evidence" value="ECO:0007669"/>
    <property type="project" value="UniProtKB-UniRule"/>
</dbReference>
<keyword evidence="12 20" id="KW-1133">Transmembrane helix</keyword>
<dbReference type="EMBL" id="AB514363">
    <property type="protein sequence ID" value="BAJ06039.1"/>
    <property type="molecule type" value="Genomic_DNA"/>
</dbReference>
<dbReference type="PROSITE" id="PS51003">
    <property type="entry name" value="CYTB_CTER"/>
    <property type="match status" value="1"/>
</dbReference>
<dbReference type="GO" id="GO:0008121">
    <property type="term" value="F:quinol-cytochrome-c reductase activity"/>
    <property type="evidence" value="ECO:0007669"/>
    <property type="project" value="InterPro"/>
</dbReference>
<keyword evidence="8 20" id="KW-0812">Transmembrane</keyword>
<evidence type="ECO:0000256" key="3">
    <source>
        <dbReference type="ARBA" id="ARBA00011088"/>
    </source>
</evidence>
<organism evidence="23">
    <name type="scientific">Lepus brachyurus</name>
    <name type="common">Japanese hare</name>
    <dbReference type="NCBI Taxonomy" id="156448"/>
    <lineage>
        <taxon>Eukaryota</taxon>
        <taxon>Metazoa</taxon>
        <taxon>Chordata</taxon>
        <taxon>Craniata</taxon>
        <taxon>Vertebrata</taxon>
        <taxon>Euteleostomi</taxon>
        <taxon>Mammalia</taxon>
        <taxon>Eutheria</taxon>
        <taxon>Euarchontoglires</taxon>
        <taxon>Glires</taxon>
        <taxon>Lagomorpha</taxon>
        <taxon>Leporidae</taxon>
        <taxon>Lepus</taxon>
    </lineage>
</organism>
<dbReference type="AlphaFoldDB" id="D4QBU5"/>
<name>D4QBU5_LEPBR</name>
<feature type="transmembrane region" description="Helical" evidence="20">
    <location>
        <begin position="319"/>
        <end position="338"/>
    </location>
</feature>
<evidence type="ECO:0000256" key="15">
    <source>
        <dbReference type="ARBA" id="ARBA00023128"/>
    </source>
</evidence>
<evidence type="ECO:0000256" key="14">
    <source>
        <dbReference type="ARBA" id="ARBA00023075"/>
    </source>
</evidence>
<sequence length="379" mass="42599">MTNIRKTHPLLKIVNHSLIDLPAPSNISAWWNFGSLLGLCLLIQILTGLFLAMHYTSDTATAFSSVTHICRDVNYGWLIRYLHANGASMFFICLYMHVGRGIYYGSYTYLETWNIGIILLFAVMATAFMGYVLPWGQMSFWGATVITNLLSAIPYIGTTLVEWIWGGFSVDKATLTRFFAFHFILPFIIAALVMIHLLFLHETGSNNPSGIPSDSDKIPFHPYYTIKDLLGFLSLILLLLLLVLFSPDLLGDPDNYTPANPLNTPPHIKPEWYFLFAYAILRSIPNKLGGVLALVMSILILAIIPLLHMSKQRSMMFRPVSQVLFWVLVADLLTLTWIGGQPVEHPFITIGQGASALYFSIILILMPLASLIENKILKW</sequence>
<dbReference type="SUPFAM" id="SSF81342">
    <property type="entry name" value="Transmembrane di-heme cytochromes"/>
    <property type="match status" value="1"/>
</dbReference>
<feature type="binding site" evidence="18">
    <location>
        <position position="201"/>
    </location>
    <ligand>
        <name>a ubiquinone</name>
        <dbReference type="ChEBI" id="CHEBI:16389"/>
    </ligand>
</feature>
<evidence type="ECO:0000256" key="10">
    <source>
        <dbReference type="ARBA" id="ARBA00022792"/>
    </source>
</evidence>
<evidence type="ECO:0000259" key="21">
    <source>
        <dbReference type="PROSITE" id="PS51002"/>
    </source>
</evidence>
<dbReference type="PROSITE" id="PS51002">
    <property type="entry name" value="CYTB_NTER"/>
    <property type="match status" value="1"/>
</dbReference>
<dbReference type="InterPro" id="IPR027387">
    <property type="entry name" value="Cytb/b6-like_sf"/>
</dbReference>
<evidence type="ECO:0000256" key="11">
    <source>
        <dbReference type="ARBA" id="ARBA00022982"/>
    </source>
</evidence>
<proteinExistence type="inferred from homology"/>
<dbReference type="PANTHER" id="PTHR19271">
    <property type="entry name" value="CYTOCHROME B"/>
    <property type="match status" value="1"/>
</dbReference>
<keyword evidence="6 19" id="KW-0349">Heme</keyword>
<keyword evidence="11 20" id="KW-0249">Electron transport</keyword>
<dbReference type="InterPro" id="IPR048260">
    <property type="entry name" value="Cytochrome_b_C_euk/bac"/>
</dbReference>
<keyword evidence="14" id="KW-0830">Ubiquinone</keyword>
<evidence type="ECO:0000256" key="9">
    <source>
        <dbReference type="ARBA" id="ARBA00022723"/>
    </source>
</evidence>
<dbReference type="GO" id="GO:0045275">
    <property type="term" value="C:respiratory chain complex III"/>
    <property type="evidence" value="ECO:0007669"/>
    <property type="project" value="InterPro"/>
</dbReference>
<feature type="transmembrane region" description="Helical" evidence="20">
    <location>
        <begin position="77"/>
        <end position="98"/>
    </location>
</feature>
<feature type="transmembrane region" description="Helical" evidence="20">
    <location>
        <begin position="350"/>
        <end position="372"/>
    </location>
</feature>
<keyword evidence="13 19" id="KW-0408">Iron</keyword>
<dbReference type="InterPro" id="IPR005797">
    <property type="entry name" value="Cyt_b/b6_N"/>
</dbReference>
<feature type="binding site" description="axial binding residue" evidence="19">
    <location>
        <position position="196"/>
    </location>
    <ligand>
        <name>heme b</name>
        <dbReference type="ChEBI" id="CHEBI:60344"/>
        <label>b566</label>
    </ligand>
    <ligandPart>
        <name>Fe</name>
        <dbReference type="ChEBI" id="CHEBI:18248"/>
    </ligandPart>
</feature>
<keyword evidence="5 20" id="KW-0813">Transport</keyword>
<dbReference type="GO" id="GO:0005743">
    <property type="term" value="C:mitochondrial inner membrane"/>
    <property type="evidence" value="ECO:0007669"/>
    <property type="project" value="UniProtKB-SubCell"/>
</dbReference>
<evidence type="ECO:0000256" key="20">
    <source>
        <dbReference type="RuleBase" id="RU362117"/>
    </source>
</evidence>
<evidence type="ECO:0000256" key="13">
    <source>
        <dbReference type="ARBA" id="ARBA00023004"/>
    </source>
</evidence>
<evidence type="ECO:0000256" key="17">
    <source>
        <dbReference type="ARBA" id="ARBA00061233"/>
    </source>
</evidence>
<feature type="binding site" description="axial binding residue" evidence="19">
    <location>
        <position position="83"/>
    </location>
    <ligand>
        <name>heme b</name>
        <dbReference type="ChEBI" id="CHEBI:60344"/>
        <label>b562</label>
    </ligand>
    <ligandPart>
        <name>Fe</name>
        <dbReference type="ChEBI" id="CHEBI:18248"/>
    </ligandPart>
</feature>
<evidence type="ECO:0000256" key="19">
    <source>
        <dbReference type="PIRSR" id="PIRSR038885-2"/>
    </source>
</evidence>
<dbReference type="CDD" id="cd00284">
    <property type="entry name" value="Cytochrome_b_N"/>
    <property type="match status" value="1"/>
</dbReference>
<feature type="binding site" description="axial binding residue" evidence="19">
    <location>
        <position position="97"/>
    </location>
    <ligand>
        <name>heme b</name>
        <dbReference type="ChEBI" id="CHEBI:60344"/>
        <label>b566</label>
    </ligand>
    <ligandPart>
        <name>Fe</name>
        <dbReference type="ChEBI" id="CHEBI:18248"/>
    </ligandPart>
</feature>
<comment type="subcellular location">
    <subcellularLocation>
        <location evidence="2">Mitochondrion inner membrane</location>
        <topology evidence="2">Multi-pass membrane protein</topology>
    </subcellularLocation>
</comment>
<feature type="transmembrane region" description="Helical" evidence="20">
    <location>
        <begin position="113"/>
        <end position="133"/>
    </location>
</feature>
<keyword evidence="7 20" id="KW-0679">Respiratory chain</keyword>
<evidence type="ECO:0000256" key="7">
    <source>
        <dbReference type="ARBA" id="ARBA00022660"/>
    </source>
</evidence>
<feature type="domain" description="Cytochrome b/b6 N-terminal region profile" evidence="21">
    <location>
        <begin position="1"/>
        <end position="209"/>
    </location>
</feature>
<keyword evidence="15 20" id="KW-0496">Mitochondrion</keyword>
<dbReference type="PIRSF" id="PIRSF038885">
    <property type="entry name" value="COB"/>
    <property type="match status" value="1"/>
</dbReference>
<protein>
    <recommendedName>
        <fullName evidence="4 20">Cytochrome b</fullName>
    </recommendedName>
</protein>
<dbReference type="InterPro" id="IPR030689">
    <property type="entry name" value="Cytochrome_b"/>
</dbReference>
<evidence type="ECO:0000256" key="1">
    <source>
        <dbReference type="ARBA" id="ARBA00002566"/>
    </source>
</evidence>
<dbReference type="FunFam" id="1.20.810.10:FF:000002">
    <property type="entry name" value="Cytochrome b"/>
    <property type="match status" value="1"/>
</dbReference>
<feature type="transmembrane region" description="Helical" evidence="20">
    <location>
        <begin position="145"/>
        <end position="166"/>
    </location>
</feature>
<dbReference type="InterPro" id="IPR048259">
    <property type="entry name" value="Cytochrome_b_N_euk/bac"/>
</dbReference>
<dbReference type="SUPFAM" id="SSF81648">
    <property type="entry name" value="a domain/subunit of cytochrome bc1 complex (Ubiquinol-cytochrome c reductase)"/>
    <property type="match status" value="1"/>
</dbReference>
<feature type="transmembrane region" description="Helical" evidence="20">
    <location>
        <begin position="178"/>
        <end position="200"/>
    </location>
</feature>
<dbReference type="GO" id="GO:0046872">
    <property type="term" value="F:metal ion binding"/>
    <property type="evidence" value="ECO:0007669"/>
    <property type="project" value="UniProtKB-UniRule"/>
</dbReference>
<reference evidence="23" key="1">
    <citation type="submission" date="2009-07" db="EMBL/GenBank/DDBJ databases">
        <title>The influence of Pleistocene refugia in evolutionary diversification of the Japanese hare.</title>
        <authorList>
            <person name="Nunome M."/>
            <person name="Torii H."/>
            <person name="Matsuki R."/>
            <person name="Suzuki H."/>
        </authorList>
    </citation>
    <scope>NUCLEOTIDE SEQUENCE</scope>
    <source>
        <strain evidence="23">LbOSK175</strain>
    </source>
</reference>
<keyword evidence="10" id="KW-0999">Mitochondrion inner membrane</keyword>
<evidence type="ECO:0000313" key="23">
    <source>
        <dbReference type="EMBL" id="BAJ06039.1"/>
    </source>
</evidence>
<evidence type="ECO:0000256" key="8">
    <source>
        <dbReference type="ARBA" id="ARBA00022692"/>
    </source>
</evidence>
<feature type="transmembrane region" description="Helical" evidence="20">
    <location>
        <begin position="30"/>
        <end position="56"/>
    </location>
</feature>
<geneLocation type="mitochondrion" evidence="23"/>
<comment type="cofactor">
    <cofactor evidence="20">
        <name>heme b</name>
        <dbReference type="ChEBI" id="CHEBI:60344"/>
    </cofactor>
    <text evidence="20">Binds 2 heme groups non-covalently.</text>
</comment>
<feature type="transmembrane region" description="Helical" evidence="20">
    <location>
        <begin position="229"/>
        <end position="246"/>
    </location>
</feature>
<evidence type="ECO:0000256" key="12">
    <source>
        <dbReference type="ARBA" id="ARBA00022989"/>
    </source>
</evidence>
<dbReference type="CDD" id="cd00290">
    <property type="entry name" value="cytochrome_b_C"/>
    <property type="match status" value="1"/>
</dbReference>
<comment type="subunit">
    <text evidence="3">The cytochrome bc1 complex contains 11 subunits: 3 respiratory subunits (MT-CYB, CYC1 and UQCRFS1), 2 core proteins (UQCRC1 and UQCRC2) and 6 low-molecular weight proteins (UQCRH/QCR6, UQCRB/QCR7, UQCRQ/QCR8, UQCR10/QCR9, UQCR11/QCR10 and a cleavage product of UQCRFS1). This cytochrome bc1 complex then forms a dimer.</text>
</comment>
<dbReference type="InterPro" id="IPR005798">
    <property type="entry name" value="Cyt_b/b6_C"/>
</dbReference>
<dbReference type="Pfam" id="PF00033">
    <property type="entry name" value="Cytochrome_B"/>
    <property type="match status" value="1"/>
</dbReference>
<evidence type="ECO:0000256" key="5">
    <source>
        <dbReference type="ARBA" id="ARBA00022448"/>
    </source>
</evidence>
<dbReference type="PANTHER" id="PTHR19271:SF16">
    <property type="entry name" value="CYTOCHROME B"/>
    <property type="match status" value="1"/>
</dbReference>
<comment type="function">
    <text evidence="1 20">Component of the ubiquinol-cytochrome c reductase complex (complex III or cytochrome b-c1 complex) that is part of the mitochondrial respiratory chain. The b-c1 complex mediates electron transfer from ubiquinol to cytochrome c. Contributes to the generation of a proton gradient across the mitochondrial membrane that is then used for ATP synthesis.</text>
</comment>
<feature type="binding site" description="axial binding residue" evidence="19">
    <location>
        <position position="182"/>
    </location>
    <ligand>
        <name>heme b</name>
        <dbReference type="ChEBI" id="CHEBI:60344"/>
        <label>b562</label>
    </ligand>
    <ligandPart>
        <name>Fe</name>
        <dbReference type="ChEBI" id="CHEBI:18248"/>
    </ligandPart>
</feature>
<evidence type="ECO:0000256" key="18">
    <source>
        <dbReference type="PIRSR" id="PIRSR038885-1"/>
    </source>
</evidence>
<accession>D4QBU5</accession>
<dbReference type="InterPro" id="IPR036150">
    <property type="entry name" value="Cyt_b/b6_C_sf"/>
</dbReference>